<comment type="caution">
    <text evidence="9">The sequence shown here is derived from an EMBL/GenBank/DDBJ whole genome shotgun (WGS) entry which is preliminary data.</text>
</comment>
<sequence>MSVVIGAERDSAPAIAWAAQKRLMSLFLIGGFSALMIGAAIGPLQALNYADVNAYPFLRPVLQSYYEGLTIHGVLNAYVFTFFVTSGLLVYLPARELELEPNMPIWWTSFGLMTIGAVMLLYAMFDNSSSVLWTFYPPLKGSPYFYFGMTLLTLGSMVPLAAVMDLRTRWKRANPGKLTPLVTYMSAATLLMWLLAALGAAAELIVQLDPWSLGLTKHVDPIIGRTLFWWTGHPIVYFWLMPAYVSWYAFLPREAGGKLVSDPMARLTFALLLIFSMPVGTHHQLQDPGIAPVIKAIIAGLTLSVALPSLITAFTLGLSLEYAGRRRGGRGWIGWFTALPWKNPSVAAQVLAMITFIFGGAGGIVNGSFQLDNIVHNTTWIPGHFHITVGTAVTMTFMGLSFWMIPHLTGRALFSRKLALISIWLWFIGMSVFSLGMHWAGLFGVPRRAWVSELPHSEYMHVYGVAHFPLILVGVGGVILWGATAAFYVVFFGSLFGGKRNETPVHIPFTEFLAGPEGSRLAGILEYLWPITGLTFLVTLAAYLPVLIPFFQHQTFAPGWMVW</sequence>
<keyword evidence="6" id="KW-0813">Transport</keyword>
<keyword evidence="5 7" id="KW-0472">Membrane</keyword>
<dbReference type="GO" id="GO:0016020">
    <property type="term" value="C:membrane"/>
    <property type="evidence" value="ECO:0007669"/>
    <property type="project" value="UniProtKB-SubCell"/>
</dbReference>
<feature type="transmembrane region" description="Helical" evidence="7">
    <location>
        <begin position="104"/>
        <end position="124"/>
    </location>
</feature>
<feature type="transmembrane region" description="Helical" evidence="7">
    <location>
        <begin position="227"/>
        <end position="251"/>
    </location>
</feature>
<feature type="transmembrane region" description="Helical" evidence="7">
    <location>
        <begin position="144"/>
        <end position="163"/>
    </location>
</feature>
<evidence type="ECO:0000313" key="9">
    <source>
        <dbReference type="EMBL" id="SIR54260.1"/>
    </source>
</evidence>
<reference evidence="9 10" key="1">
    <citation type="submission" date="2017-01" db="EMBL/GenBank/DDBJ databases">
        <authorList>
            <person name="Varghese N."/>
            <person name="Submissions S."/>
        </authorList>
    </citation>
    <scope>NUCLEOTIDE SEQUENCE [LARGE SCALE GENOMIC DNA]</scope>
    <source>
        <strain evidence="9 10">ATCC 35905</strain>
    </source>
</reference>
<dbReference type="InterPro" id="IPR036927">
    <property type="entry name" value="Cyt_c_oxase-like_su1_sf"/>
</dbReference>
<feature type="transmembrane region" description="Helical" evidence="7">
    <location>
        <begin position="69"/>
        <end position="92"/>
    </location>
</feature>
<feature type="transmembrane region" description="Helical" evidence="7">
    <location>
        <begin position="418"/>
        <end position="440"/>
    </location>
</feature>
<comment type="similarity">
    <text evidence="6">Belongs to the heme-copper respiratory oxidase family.</text>
</comment>
<evidence type="ECO:0000313" key="10">
    <source>
        <dbReference type="Proteomes" id="UP000186308"/>
    </source>
</evidence>
<dbReference type="Proteomes" id="UP000186308">
    <property type="component" value="Unassembled WGS sequence"/>
</dbReference>
<dbReference type="Pfam" id="PF00115">
    <property type="entry name" value="COX1"/>
    <property type="match status" value="1"/>
</dbReference>
<dbReference type="GO" id="GO:0020037">
    <property type="term" value="F:heme binding"/>
    <property type="evidence" value="ECO:0007669"/>
    <property type="project" value="InterPro"/>
</dbReference>
<gene>
    <name evidence="9" type="ORF">SAMN05421828_15012</name>
</gene>
<evidence type="ECO:0000256" key="6">
    <source>
        <dbReference type="RuleBase" id="RU000370"/>
    </source>
</evidence>
<dbReference type="RefSeq" id="WP_029313962.1">
    <property type="nucleotide sequence ID" value="NZ_FTNE01000050.1"/>
</dbReference>
<keyword evidence="10" id="KW-1185">Reference proteome</keyword>
<feature type="transmembrane region" description="Helical" evidence="7">
    <location>
        <begin position="460"/>
        <end position="491"/>
    </location>
</feature>
<evidence type="ECO:0000256" key="7">
    <source>
        <dbReference type="SAM" id="Phobius"/>
    </source>
</evidence>
<keyword evidence="6" id="KW-0408">Iron</keyword>
<feature type="transmembrane region" description="Helical" evidence="7">
    <location>
        <begin position="346"/>
        <end position="365"/>
    </location>
</feature>
<feature type="domain" description="Cytochrome oxidase subunit I profile" evidence="8">
    <location>
        <begin position="11"/>
        <end position="495"/>
    </location>
</feature>
<dbReference type="InterPro" id="IPR023615">
    <property type="entry name" value="Cyt_c_Oxase_su1_BS"/>
</dbReference>
<keyword evidence="6" id="KW-0249">Electron transport</keyword>
<evidence type="ECO:0000256" key="2">
    <source>
        <dbReference type="ARBA" id="ARBA00022660"/>
    </source>
</evidence>
<evidence type="ECO:0000256" key="4">
    <source>
        <dbReference type="ARBA" id="ARBA00022989"/>
    </source>
</evidence>
<feature type="transmembrane region" description="Helical" evidence="7">
    <location>
        <begin position="184"/>
        <end position="207"/>
    </location>
</feature>
<dbReference type="InterPro" id="IPR000883">
    <property type="entry name" value="Cyt_C_Oxase_1"/>
</dbReference>
<dbReference type="PRINTS" id="PR01165">
    <property type="entry name" value="CYCOXIDASEI"/>
</dbReference>
<feature type="transmembrane region" description="Helical" evidence="7">
    <location>
        <begin position="26"/>
        <end position="49"/>
    </location>
</feature>
<evidence type="ECO:0000256" key="3">
    <source>
        <dbReference type="ARBA" id="ARBA00022692"/>
    </source>
</evidence>
<proteinExistence type="inferred from homology"/>
<keyword evidence="2 6" id="KW-0679">Respiratory chain</keyword>
<dbReference type="EMBL" id="FTNE01000050">
    <property type="protein sequence ID" value="SIR54260.1"/>
    <property type="molecule type" value="Genomic_DNA"/>
</dbReference>
<dbReference type="PANTHER" id="PTHR10422">
    <property type="entry name" value="CYTOCHROME C OXIDASE SUBUNIT 1"/>
    <property type="match status" value="1"/>
</dbReference>
<accession>A0A8G2CP27</accession>
<dbReference type="PANTHER" id="PTHR10422:SF40">
    <property type="entry name" value="CYTOCHROME C OXIDASE SUBUNIT I"/>
    <property type="match status" value="1"/>
</dbReference>
<evidence type="ECO:0000259" key="8">
    <source>
        <dbReference type="PROSITE" id="PS50855"/>
    </source>
</evidence>
<dbReference type="Gene3D" id="1.20.210.10">
    <property type="entry name" value="Cytochrome c oxidase-like, subunit I domain"/>
    <property type="match status" value="1"/>
</dbReference>
<keyword evidence="6" id="KW-0479">Metal-binding</keyword>
<comment type="subcellular location">
    <subcellularLocation>
        <location evidence="1">Membrane</location>
        <topology evidence="1">Multi-pass membrane protein</topology>
    </subcellularLocation>
</comment>
<organism evidence="9 10">
    <name type="scientific">Acidiphilium rubrum</name>
    <dbReference type="NCBI Taxonomy" id="526"/>
    <lineage>
        <taxon>Bacteria</taxon>
        <taxon>Pseudomonadati</taxon>
        <taxon>Pseudomonadota</taxon>
        <taxon>Alphaproteobacteria</taxon>
        <taxon>Acetobacterales</taxon>
        <taxon>Acidocellaceae</taxon>
        <taxon>Acidiphilium</taxon>
    </lineage>
</organism>
<evidence type="ECO:0000256" key="5">
    <source>
        <dbReference type="ARBA" id="ARBA00023136"/>
    </source>
</evidence>
<dbReference type="GO" id="GO:0004129">
    <property type="term" value="F:cytochrome-c oxidase activity"/>
    <property type="evidence" value="ECO:0007669"/>
    <property type="project" value="InterPro"/>
</dbReference>
<dbReference type="InterPro" id="IPR023616">
    <property type="entry name" value="Cyt_c_oxase-like_su1_dom"/>
</dbReference>
<feature type="transmembrane region" description="Helical" evidence="7">
    <location>
        <begin position="385"/>
        <end position="406"/>
    </location>
</feature>
<dbReference type="PROSITE" id="PS00077">
    <property type="entry name" value="COX1_CUB"/>
    <property type="match status" value="1"/>
</dbReference>
<dbReference type="OrthoDB" id="9764568at2"/>
<evidence type="ECO:0000256" key="1">
    <source>
        <dbReference type="ARBA" id="ARBA00004141"/>
    </source>
</evidence>
<dbReference type="PROSITE" id="PS50855">
    <property type="entry name" value="COX1"/>
    <property type="match status" value="1"/>
</dbReference>
<keyword evidence="3 6" id="KW-0812">Transmembrane</keyword>
<name>A0A8G2CP27_ACIRU</name>
<dbReference type="AlphaFoldDB" id="A0A8G2CP27"/>
<keyword evidence="4 7" id="KW-1133">Transmembrane helix</keyword>
<dbReference type="GO" id="GO:0009060">
    <property type="term" value="P:aerobic respiration"/>
    <property type="evidence" value="ECO:0007669"/>
    <property type="project" value="InterPro"/>
</dbReference>
<feature type="transmembrane region" description="Helical" evidence="7">
    <location>
        <begin position="263"/>
        <end position="281"/>
    </location>
</feature>
<keyword evidence="6" id="KW-0349">Heme</keyword>
<feature type="transmembrane region" description="Helical" evidence="7">
    <location>
        <begin position="527"/>
        <end position="551"/>
    </location>
</feature>
<feature type="transmembrane region" description="Helical" evidence="7">
    <location>
        <begin position="293"/>
        <end position="320"/>
    </location>
</feature>
<protein>
    <submittedName>
        <fullName evidence="9">Cytochrome c oxidase subunit 1</fullName>
    </submittedName>
</protein>
<dbReference type="SUPFAM" id="SSF81442">
    <property type="entry name" value="Cytochrome c oxidase subunit I-like"/>
    <property type="match status" value="1"/>
</dbReference>